<evidence type="ECO:0000256" key="3">
    <source>
        <dbReference type="SAM" id="Phobius"/>
    </source>
</evidence>
<keyword evidence="3" id="KW-0472">Membrane</keyword>
<evidence type="ECO:0000313" key="4">
    <source>
        <dbReference type="EMBL" id="MDK2563263.1"/>
    </source>
</evidence>
<accession>A0ABT7E8M3</accession>
<organism evidence="4 5">
    <name type="scientific">Romboutsia sedimentorum</name>
    <dbReference type="NCBI Taxonomy" id="1368474"/>
    <lineage>
        <taxon>Bacteria</taxon>
        <taxon>Bacillati</taxon>
        <taxon>Bacillota</taxon>
        <taxon>Clostridia</taxon>
        <taxon>Peptostreptococcales</taxon>
        <taxon>Peptostreptococcaceae</taxon>
        <taxon>Romboutsia</taxon>
    </lineage>
</organism>
<dbReference type="EMBL" id="JASKYM010000002">
    <property type="protein sequence ID" value="MDK2563263.1"/>
    <property type="molecule type" value="Genomic_DNA"/>
</dbReference>
<keyword evidence="1" id="KW-0175">Coiled coil</keyword>
<dbReference type="Proteomes" id="UP001301012">
    <property type="component" value="Unassembled WGS sequence"/>
</dbReference>
<sequence>MRYNDIFVVNILLILCIGGLIVFIKSSLNLVFTVNVENSDIFVKLNVKYLLNLINIKINIYPKLKKKIETYKNKKENIEKEVNRKINKKDIKKEDIKKIYSLMKRIKIYEVYSDIGFGNQNVVFTSFIHLFINTIYGNLINLSNAEKIYLSVNPNFTKNYVDSNIKIHIKLKIKDIIIICVALFKIYKKIKKNKKDGGNGEINRSNSKSYGNNI</sequence>
<proteinExistence type="predicted"/>
<evidence type="ECO:0000256" key="2">
    <source>
        <dbReference type="SAM" id="MobiDB-lite"/>
    </source>
</evidence>
<keyword evidence="3" id="KW-1133">Transmembrane helix</keyword>
<feature type="coiled-coil region" evidence="1">
    <location>
        <begin position="61"/>
        <end position="95"/>
    </location>
</feature>
<evidence type="ECO:0000313" key="5">
    <source>
        <dbReference type="Proteomes" id="UP001301012"/>
    </source>
</evidence>
<protein>
    <submittedName>
        <fullName evidence="4">DUF2953 domain-containing protein</fullName>
    </submittedName>
</protein>
<keyword evidence="5" id="KW-1185">Reference proteome</keyword>
<feature type="region of interest" description="Disordered" evidence="2">
    <location>
        <begin position="193"/>
        <end position="214"/>
    </location>
</feature>
<feature type="compositionally biased region" description="Polar residues" evidence="2">
    <location>
        <begin position="204"/>
        <end position="214"/>
    </location>
</feature>
<gene>
    <name evidence="4" type="ORF">QOZ84_06855</name>
</gene>
<dbReference type="RefSeq" id="WP_284132212.1">
    <property type="nucleotide sequence ID" value="NZ_JASKYM010000002.1"/>
</dbReference>
<reference evidence="4 5" key="1">
    <citation type="submission" date="2023-05" db="EMBL/GenBank/DDBJ databases">
        <title>Rombocin, a short stable natural nisin variant, displays selective antimicrobial activity against Listeria monocytogenes and employs dual mode of action to kill target bacterial strains.</title>
        <authorList>
            <person name="Wambui J."/>
            <person name="Stephan R."/>
            <person name="Kuipers O.P."/>
        </authorList>
    </citation>
    <scope>NUCLEOTIDE SEQUENCE [LARGE SCALE GENOMIC DNA]</scope>
    <source>
        <strain evidence="4 5">RC002</strain>
    </source>
</reference>
<evidence type="ECO:0000256" key="1">
    <source>
        <dbReference type="SAM" id="Coils"/>
    </source>
</evidence>
<name>A0ABT7E8M3_9FIRM</name>
<keyword evidence="3" id="KW-0812">Transmembrane</keyword>
<feature type="transmembrane region" description="Helical" evidence="3">
    <location>
        <begin position="6"/>
        <end position="24"/>
    </location>
</feature>
<comment type="caution">
    <text evidence="4">The sequence shown here is derived from an EMBL/GenBank/DDBJ whole genome shotgun (WGS) entry which is preliminary data.</text>
</comment>